<evidence type="ECO:0000313" key="2">
    <source>
        <dbReference type="Ensembl" id="ENSGGOP00000049922.1"/>
    </source>
</evidence>
<evidence type="ECO:0000256" key="1">
    <source>
        <dbReference type="SAM" id="MobiDB-lite"/>
    </source>
</evidence>
<dbReference type="AlphaFoldDB" id="A0A2I2ZS02"/>
<dbReference type="Bgee" id="ENSGGOG00000043984">
    <property type="expression patterns" value="Expressed in heart and 4 other cell types or tissues"/>
</dbReference>
<dbReference type="InParanoid" id="A0A2I2ZS02"/>
<dbReference type="Proteomes" id="UP000001519">
    <property type="component" value="Chromosome 3"/>
</dbReference>
<reference evidence="2" key="4">
    <citation type="submission" date="2025-09" db="UniProtKB">
        <authorList>
            <consortium name="Ensembl"/>
        </authorList>
    </citation>
    <scope>IDENTIFICATION</scope>
</reference>
<sequence length="97" mass="10211">TNGGGAQDPHPRIPCLEEWSGSNPQEPGVPPASLSSLWAGRGSSCSSSQLGPRRLAHMPLEIQQTESPLANHILELGGSCSEIAQFPSQLRSHSSLT</sequence>
<reference evidence="2 3" key="2">
    <citation type="journal article" date="2012" name="Nature">
        <title>Insights into hominid evolution from the gorilla genome sequence.</title>
        <authorList>
            <person name="Scally A."/>
            <person name="Dutheil J.Y."/>
            <person name="Hillier L.W."/>
            <person name="Jordan G.E."/>
            <person name="Goodhead I."/>
            <person name="Herrero J."/>
            <person name="Hobolth A."/>
            <person name="Lappalainen T."/>
            <person name="Mailund T."/>
            <person name="Marques-Bonet T."/>
            <person name="McCarthy S."/>
            <person name="Montgomery S.H."/>
            <person name="Schwalie P.C."/>
            <person name="Tang Y.A."/>
            <person name="Ward M.C."/>
            <person name="Xue Y."/>
            <person name="Yngvadottir B."/>
            <person name="Alkan C."/>
            <person name="Andersen L.N."/>
            <person name="Ayub Q."/>
            <person name="Ball E.V."/>
            <person name="Beal K."/>
            <person name="Bradley B.J."/>
            <person name="Chen Y."/>
            <person name="Clee C.M."/>
            <person name="Fitzgerald S."/>
            <person name="Graves T.A."/>
            <person name="Gu Y."/>
            <person name="Heath P."/>
            <person name="Heger A."/>
            <person name="Karakoc E."/>
            <person name="Kolb-Kokocinski A."/>
            <person name="Laird G.K."/>
            <person name="Lunter G."/>
            <person name="Meader S."/>
            <person name="Mort M."/>
            <person name="Mullikin J.C."/>
            <person name="Munch K."/>
            <person name="O'Connor T.D."/>
            <person name="Phillips A.D."/>
            <person name="Prado-Martinez J."/>
            <person name="Rogers A.S."/>
            <person name="Sajjadian S."/>
            <person name="Schmidt D."/>
            <person name="Shaw K."/>
            <person name="Simpson J.T."/>
            <person name="Stenson P.D."/>
            <person name="Turner D.J."/>
            <person name="Vigilant L."/>
            <person name="Vilella A.J."/>
            <person name="Whitener W."/>
            <person name="Zhu B."/>
            <person name="Cooper D.N."/>
            <person name="de Jong P."/>
            <person name="Dermitzakis E.T."/>
            <person name="Eichler E.E."/>
            <person name="Flicek P."/>
            <person name="Goldman N."/>
            <person name="Mundy N.I."/>
            <person name="Ning Z."/>
            <person name="Odom D.T."/>
            <person name="Ponting C.P."/>
            <person name="Quail M.A."/>
            <person name="Ryder O.A."/>
            <person name="Searle S.M."/>
            <person name="Warren W.C."/>
            <person name="Wilson R.K."/>
            <person name="Schierup M.H."/>
            <person name="Rogers J."/>
            <person name="Tyler-Smith C."/>
            <person name="Durbin R."/>
        </authorList>
    </citation>
    <scope>NUCLEOTIDE SEQUENCE [LARGE SCALE GENOMIC DNA]</scope>
</reference>
<accession>A0A2I2ZS02</accession>
<keyword evidence="3" id="KW-1185">Reference proteome</keyword>
<reference evidence="2" key="3">
    <citation type="submission" date="2025-08" db="UniProtKB">
        <authorList>
            <consortium name="Ensembl"/>
        </authorList>
    </citation>
    <scope>IDENTIFICATION</scope>
</reference>
<dbReference type="Ensembl" id="ENSGGOT00000064016.1">
    <property type="protein sequence ID" value="ENSGGOP00000049922.1"/>
    <property type="gene ID" value="ENSGGOG00000043984.1"/>
</dbReference>
<dbReference type="GeneTree" id="ENSGT00910000146926"/>
<reference evidence="3" key="1">
    <citation type="submission" date="2011-05" db="EMBL/GenBank/DDBJ databases">
        <title>Insights into the evolution of the great apes provided by the gorilla genome.</title>
        <authorList>
            <person name="Scally A."/>
        </authorList>
    </citation>
    <scope>NUCLEOTIDE SEQUENCE [LARGE SCALE GENOMIC DNA]</scope>
</reference>
<organism evidence="2 3">
    <name type="scientific">Gorilla gorilla gorilla</name>
    <name type="common">Western lowland gorilla</name>
    <dbReference type="NCBI Taxonomy" id="9595"/>
    <lineage>
        <taxon>Eukaryota</taxon>
        <taxon>Metazoa</taxon>
        <taxon>Chordata</taxon>
        <taxon>Craniata</taxon>
        <taxon>Vertebrata</taxon>
        <taxon>Euteleostomi</taxon>
        <taxon>Mammalia</taxon>
        <taxon>Eutheria</taxon>
        <taxon>Euarchontoglires</taxon>
        <taxon>Primates</taxon>
        <taxon>Haplorrhini</taxon>
        <taxon>Catarrhini</taxon>
        <taxon>Hominidae</taxon>
        <taxon>Gorilla</taxon>
    </lineage>
</organism>
<dbReference type="EMBL" id="CABD030021463">
    <property type="status" value="NOT_ANNOTATED_CDS"/>
    <property type="molecule type" value="Genomic_DNA"/>
</dbReference>
<feature type="region of interest" description="Disordered" evidence="1">
    <location>
        <begin position="1"/>
        <end position="35"/>
    </location>
</feature>
<proteinExistence type="predicted"/>
<evidence type="ECO:0000313" key="3">
    <source>
        <dbReference type="Proteomes" id="UP000001519"/>
    </source>
</evidence>
<protein>
    <submittedName>
        <fullName evidence="2">Uncharacterized protein</fullName>
    </submittedName>
</protein>
<name>A0A2I2ZS02_GORGO</name>